<dbReference type="STRING" id="255247.ABE41_010400"/>
<feature type="domain" description="Integrase catalytic" evidence="6">
    <location>
        <begin position="113"/>
        <end position="287"/>
    </location>
</feature>
<evidence type="ECO:0000259" key="5">
    <source>
        <dbReference type="PROSITE" id="PS50531"/>
    </source>
</evidence>
<name>A0A1B1Z4R5_9BACL</name>
<dbReference type="InterPro" id="IPR012337">
    <property type="entry name" value="RNaseH-like_sf"/>
</dbReference>
<sequence>MITRGDFFMIKDMFKRGMSISSIARELELDRGTVRKYVNASAAPSKQNRKKLKSKLDPYKEYLHQRMLEDGVYNGERLLDEIRQLGYTGGKTILKDYIKPFRDKERKKYSVRYETLPGEQMQVDWKEIGEIILGGERIKLSMFVATLGYSRMKYAEFTISQDQEHVLQCLINSFKYFGGVPQKVLFDNMRTVTDGRDQGLVKWNARFAEFAAYYDFIPKACRPYRAKTKGKVERAIQYITNNFYVGTTFDSIEDLNCQVERWLDRIGNRKKNDTTGISPQERWSEEKLGSLQKLDYDTSYRVYRKTHFDSTLSYKGHKWLLPKEFAIKEILVKESLSGVMCFYYQGEEITAIQTSASVISLADQIKKKQSAVVAAPHSVPTIPVNTRSLTVYDDLVRGES</sequence>
<dbReference type="Pfam" id="PF00665">
    <property type="entry name" value="rve"/>
    <property type="match status" value="1"/>
</dbReference>
<dbReference type="OrthoDB" id="92877at2"/>
<reference evidence="7 8" key="1">
    <citation type="submission" date="2016-08" db="EMBL/GenBank/DDBJ databases">
        <title>Complete genome sequence of Fictibacillus arsenicus G25-54, a strain with toxicity to nematodes and a potential arsenic-resistance activity.</title>
        <authorList>
            <person name="Zheng Z."/>
        </authorList>
    </citation>
    <scope>NUCLEOTIDE SEQUENCE [LARGE SCALE GENOMIC DNA]</scope>
    <source>
        <strain evidence="7 8">G25-54</strain>
    </source>
</reference>
<keyword evidence="3" id="KW-0238">DNA-binding</keyword>
<dbReference type="NCBIfam" id="NF033546">
    <property type="entry name" value="transpos_IS21"/>
    <property type="match status" value="1"/>
</dbReference>
<dbReference type="SUPFAM" id="SSF53098">
    <property type="entry name" value="Ribonuclease H-like"/>
    <property type="match status" value="1"/>
</dbReference>
<evidence type="ECO:0000313" key="7">
    <source>
        <dbReference type="EMBL" id="ANX12420.1"/>
    </source>
</evidence>
<dbReference type="PROSITE" id="PS50994">
    <property type="entry name" value="INTEGRASE"/>
    <property type="match status" value="1"/>
</dbReference>
<evidence type="ECO:0000259" key="6">
    <source>
        <dbReference type="PROSITE" id="PS50994"/>
    </source>
</evidence>
<keyword evidence="4" id="KW-0233">DNA recombination</keyword>
<organism evidence="7 8">
    <name type="scientific">Fictibacillus arsenicus</name>
    <dbReference type="NCBI Taxonomy" id="255247"/>
    <lineage>
        <taxon>Bacteria</taxon>
        <taxon>Bacillati</taxon>
        <taxon>Bacillota</taxon>
        <taxon>Bacilli</taxon>
        <taxon>Bacillales</taxon>
        <taxon>Fictibacillaceae</taxon>
        <taxon>Fictibacillus</taxon>
    </lineage>
</organism>
<dbReference type="InterPro" id="IPR017894">
    <property type="entry name" value="HTH_IS21_transposase_type"/>
</dbReference>
<protein>
    <submittedName>
        <fullName evidence="7">Transposase</fullName>
    </submittedName>
</protein>
<keyword evidence="8" id="KW-1185">Reference proteome</keyword>
<proteinExistence type="inferred from homology"/>
<evidence type="ECO:0000313" key="8">
    <source>
        <dbReference type="Proteomes" id="UP000077412"/>
    </source>
</evidence>
<dbReference type="GO" id="GO:0015074">
    <property type="term" value="P:DNA integration"/>
    <property type="evidence" value="ECO:0007669"/>
    <property type="project" value="InterPro"/>
</dbReference>
<dbReference type="PROSITE" id="PS50531">
    <property type="entry name" value="HTH_IS21"/>
    <property type="match status" value="1"/>
</dbReference>
<feature type="domain" description="HTH IS21-type" evidence="5">
    <location>
        <begin position="5"/>
        <end position="67"/>
    </location>
</feature>
<dbReference type="InterPro" id="IPR036397">
    <property type="entry name" value="RNaseH_sf"/>
</dbReference>
<accession>A0A1B1Z4R5</accession>
<dbReference type="PANTHER" id="PTHR35004">
    <property type="entry name" value="TRANSPOSASE RV3428C-RELATED"/>
    <property type="match status" value="1"/>
</dbReference>
<gene>
    <name evidence="7" type="ORF">ABE41_010400</name>
</gene>
<dbReference type="Proteomes" id="UP000077412">
    <property type="component" value="Chromosome"/>
</dbReference>
<evidence type="ECO:0000256" key="3">
    <source>
        <dbReference type="ARBA" id="ARBA00023125"/>
    </source>
</evidence>
<evidence type="ECO:0000256" key="2">
    <source>
        <dbReference type="ARBA" id="ARBA00022578"/>
    </source>
</evidence>
<evidence type="ECO:0000256" key="1">
    <source>
        <dbReference type="ARBA" id="ARBA00009277"/>
    </source>
</evidence>
<dbReference type="AlphaFoldDB" id="A0A1B1Z4R5"/>
<keyword evidence="2" id="KW-0815">Transposition</keyword>
<dbReference type="PANTHER" id="PTHR35004:SF6">
    <property type="entry name" value="TRANSPOSASE"/>
    <property type="match status" value="1"/>
</dbReference>
<dbReference type="Gene3D" id="3.30.420.10">
    <property type="entry name" value="Ribonuclease H-like superfamily/Ribonuclease H"/>
    <property type="match status" value="1"/>
</dbReference>
<dbReference type="InterPro" id="IPR001584">
    <property type="entry name" value="Integrase_cat-core"/>
</dbReference>
<evidence type="ECO:0000256" key="4">
    <source>
        <dbReference type="ARBA" id="ARBA00023172"/>
    </source>
</evidence>
<dbReference type="RefSeq" id="WP_066289766.1">
    <property type="nucleotide sequence ID" value="NZ_CP016761.1"/>
</dbReference>
<dbReference type="GO" id="GO:0032196">
    <property type="term" value="P:transposition"/>
    <property type="evidence" value="ECO:0007669"/>
    <property type="project" value="UniProtKB-KW"/>
</dbReference>
<dbReference type="Gene3D" id="1.10.10.60">
    <property type="entry name" value="Homeodomain-like"/>
    <property type="match status" value="1"/>
</dbReference>
<comment type="similarity">
    <text evidence="1">Belongs to the transposase IS21/IS408/IS1162 family.</text>
</comment>
<dbReference type="EMBL" id="CP016761">
    <property type="protein sequence ID" value="ANX12420.1"/>
    <property type="molecule type" value="Genomic_DNA"/>
</dbReference>
<dbReference type="KEGG" id="far:ABE41_010400"/>
<dbReference type="GO" id="GO:0006310">
    <property type="term" value="P:DNA recombination"/>
    <property type="evidence" value="ECO:0007669"/>
    <property type="project" value="UniProtKB-KW"/>
</dbReference>
<dbReference type="GO" id="GO:0003677">
    <property type="term" value="F:DNA binding"/>
    <property type="evidence" value="ECO:0007669"/>
    <property type="project" value="UniProtKB-KW"/>
</dbReference>